<dbReference type="Proteomes" id="UP001501243">
    <property type="component" value="Unassembled WGS sequence"/>
</dbReference>
<feature type="transmembrane region" description="Helical" evidence="1">
    <location>
        <begin position="26"/>
        <end position="44"/>
    </location>
</feature>
<proteinExistence type="predicted"/>
<evidence type="ECO:0000313" key="3">
    <source>
        <dbReference type="Proteomes" id="UP001501243"/>
    </source>
</evidence>
<evidence type="ECO:0000313" key="2">
    <source>
        <dbReference type="EMBL" id="GAA4507280.1"/>
    </source>
</evidence>
<keyword evidence="1" id="KW-1133">Transmembrane helix</keyword>
<gene>
    <name evidence="2" type="ORF">GCM10023172_37650</name>
</gene>
<sequence>MWHKKKRFKKRISDGYNTQKQERAEALKIVLVIVTSIAFLYYISGKYAEYEIRNILEDPAYATGEIMHVRSDAYVVVEFKAAGSVYSFRRRVPREVLSDYVVNDTIAVIYARTDPDNAAFKKGFAQLLHH</sequence>
<dbReference type="RefSeq" id="WP_208132645.1">
    <property type="nucleotide sequence ID" value="NZ_BAABGQ010000011.1"/>
</dbReference>
<organism evidence="2 3">
    <name type="scientific">Hymenobacter ginsengisoli</name>
    <dbReference type="NCBI Taxonomy" id="1051626"/>
    <lineage>
        <taxon>Bacteria</taxon>
        <taxon>Pseudomonadati</taxon>
        <taxon>Bacteroidota</taxon>
        <taxon>Cytophagia</taxon>
        <taxon>Cytophagales</taxon>
        <taxon>Hymenobacteraceae</taxon>
        <taxon>Hymenobacter</taxon>
    </lineage>
</organism>
<keyword evidence="3" id="KW-1185">Reference proteome</keyword>
<keyword evidence="1" id="KW-0812">Transmembrane</keyword>
<evidence type="ECO:0008006" key="4">
    <source>
        <dbReference type="Google" id="ProtNLM"/>
    </source>
</evidence>
<name>A0ABP8QNI8_9BACT</name>
<comment type="caution">
    <text evidence="2">The sequence shown here is derived from an EMBL/GenBank/DDBJ whole genome shotgun (WGS) entry which is preliminary data.</text>
</comment>
<dbReference type="EMBL" id="BAABGQ010000011">
    <property type="protein sequence ID" value="GAA4507280.1"/>
    <property type="molecule type" value="Genomic_DNA"/>
</dbReference>
<keyword evidence="1" id="KW-0472">Membrane</keyword>
<evidence type="ECO:0000256" key="1">
    <source>
        <dbReference type="SAM" id="Phobius"/>
    </source>
</evidence>
<accession>A0ABP8QNI8</accession>
<reference evidence="3" key="1">
    <citation type="journal article" date="2019" name="Int. J. Syst. Evol. Microbiol.">
        <title>The Global Catalogue of Microorganisms (GCM) 10K type strain sequencing project: providing services to taxonomists for standard genome sequencing and annotation.</title>
        <authorList>
            <consortium name="The Broad Institute Genomics Platform"/>
            <consortium name="The Broad Institute Genome Sequencing Center for Infectious Disease"/>
            <person name="Wu L."/>
            <person name="Ma J."/>
        </authorList>
    </citation>
    <scope>NUCLEOTIDE SEQUENCE [LARGE SCALE GENOMIC DNA]</scope>
    <source>
        <strain evidence="3">JCM 17841</strain>
    </source>
</reference>
<protein>
    <recommendedName>
        <fullName evidence="4">DUF3592 domain-containing protein</fullName>
    </recommendedName>
</protein>